<dbReference type="PANTHER" id="PTHR38598:SF1">
    <property type="entry name" value="INNER MEMBRANE PROTEIN YJCH"/>
    <property type="match status" value="1"/>
</dbReference>
<dbReference type="InterPro" id="IPR052959">
    <property type="entry name" value="Inner_membrane_assoc"/>
</dbReference>
<dbReference type="InterPro" id="IPR007436">
    <property type="entry name" value="DUF485"/>
</dbReference>
<keyword evidence="1" id="KW-0812">Transmembrane</keyword>
<reference evidence="2 3" key="1">
    <citation type="submission" date="2018-01" db="EMBL/GenBank/DDBJ databases">
        <title>Metagenomic assembled genomes from two thermal pools in the Uzon Caldera, Kamchatka, Russia.</title>
        <authorList>
            <person name="Wilkins L."/>
            <person name="Ettinger C."/>
        </authorList>
    </citation>
    <scope>NUCLEOTIDE SEQUENCE [LARGE SCALE GENOMIC DNA]</scope>
    <source>
        <strain evidence="2">ZAV-04</strain>
    </source>
</reference>
<sequence>MNEKILNSTEFKSLVRSKNAISLILTIAELVVYFGFVLLIAYSKEFLGQKIYGPVTVGIPIGIGVIVISWIFTGIYVAYSNKKYDQKVAEIKEKLGGE</sequence>
<dbReference type="Proteomes" id="UP000242288">
    <property type="component" value="Unassembled WGS sequence"/>
</dbReference>
<evidence type="ECO:0000256" key="1">
    <source>
        <dbReference type="SAM" id="Phobius"/>
    </source>
</evidence>
<organism evidence="2 3">
    <name type="scientific">Thermodesulfovibrio aggregans</name>
    <dbReference type="NCBI Taxonomy" id="86166"/>
    <lineage>
        <taxon>Bacteria</taxon>
        <taxon>Pseudomonadati</taxon>
        <taxon>Nitrospirota</taxon>
        <taxon>Thermodesulfovibrionia</taxon>
        <taxon>Thermodesulfovibrionales</taxon>
        <taxon>Thermodesulfovibrionaceae</taxon>
        <taxon>Thermodesulfovibrio</taxon>
    </lineage>
</organism>
<name>A0A2J6WQ38_9BACT</name>
<dbReference type="AlphaFoldDB" id="A0A2J6WQ38"/>
<feature type="transmembrane region" description="Helical" evidence="1">
    <location>
        <begin position="21"/>
        <end position="43"/>
    </location>
</feature>
<feature type="transmembrane region" description="Helical" evidence="1">
    <location>
        <begin position="55"/>
        <end position="79"/>
    </location>
</feature>
<evidence type="ECO:0000313" key="2">
    <source>
        <dbReference type="EMBL" id="PMP72511.1"/>
    </source>
</evidence>
<keyword evidence="1" id="KW-1133">Transmembrane helix</keyword>
<comment type="caution">
    <text evidence="2">The sequence shown here is derived from an EMBL/GenBank/DDBJ whole genome shotgun (WGS) entry which is preliminary data.</text>
</comment>
<protein>
    <submittedName>
        <fullName evidence="2">DUF485 domain-containing protein</fullName>
    </submittedName>
</protein>
<gene>
    <name evidence="2" type="ORF">C0186_00855</name>
</gene>
<evidence type="ECO:0000313" key="3">
    <source>
        <dbReference type="Proteomes" id="UP000242288"/>
    </source>
</evidence>
<dbReference type="GO" id="GO:0005886">
    <property type="term" value="C:plasma membrane"/>
    <property type="evidence" value="ECO:0007669"/>
    <property type="project" value="TreeGrafter"/>
</dbReference>
<dbReference type="Pfam" id="PF04341">
    <property type="entry name" value="DUF485"/>
    <property type="match status" value="1"/>
</dbReference>
<keyword evidence="1" id="KW-0472">Membrane</keyword>
<accession>A0A2J6WQ38</accession>
<dbReference type="PANTHER" id="PTHR38598">
    <property type="entry name" value="INNER MEMBRANE PROTEIN YJCH"/>
    <property type="match status" value="1"/>
</dbReference>
<dbReference type="EMBL" id="PNIO01000007">
    <property type="protein sequence ID" value="PMP72511.1"/>
    <property type="molecule type" value="Genomic_DNA"/>
</dbReference>
<proteinExistence type="predicted"/>